<keyword evidence="2" id="KW-0472">Membrane</keyword>
<keyword evidence="2" id="KW-0812">Transmembrane</keyword>
<evidence type="ECO:0000259" key="3">
    <source>
        <dbReference type="Pfam" id="PF00174"/>
    </source>
</evidence>
<evidence type="ECO:0000313" key="5">
    <source>
        <dbReference type="Proteomes" id="UP000660262"/>
    </source>
</evidence>
<protein>
    <recommendedName>
        <fullName evidence="3">Oxidoreductase molybdopterin-binding domain-containing protein</fullName>
    </recommendedName>
</protein>
<feature type="compositionally biased region" description="Low complexity" evidence="1">
    <location>
        <begin position="349"/>
        <end position="365"/>
    </location>
</feature>
<organism evidence="4 5">
    <name type="scientific">Pycnococcus provasolii</name>
    <dbReference type="NCBI Taxonomy" id="41880"/>
    <lineage>
        <taxon>Eukaryota</taxon>
        <taxon>Viridiplantae</taxon>
        <taxon>Chlorophyta</taxon>
        <taxon>Pseudoscourfieldiophyceae</taxon>
        <taxon>Pseudoscourfieldiales</taxon>
        <taxon>Pycnococcaceae</taxon>
        <taxon>Pycnococcus</taxon>
    </lineage>
</organism>
<dbReference type="Gene3D" id="3.90.420.10">
    <property type="entry name" value="Oxidoreductase, molybdopterin-binding domain"/>
    <property type="match status" value="1"/>
</dbReference>
<feature type="transmembrane region" description="Helical" evidence="2">
    <location>
        <begin position="68"/>
        <end position="88"/>
    </location>
</feature>
<dbReference type="Pfam" id="PF00174">
    <property type="entry name" value="Oxidored_molyb"/>
    <property type="match status" value="1"/>
</dbReference>
<dbReference type="InterPro" id="IPR036374">
    <property type="entry name" value="OxRdtase_Mopterin-bd_sf"/>
</dbReference>
<feature type="compositionally biased region" description="Low complexity" evidence="1">
    <location>
        <begin position="306"/>
        <end position="315"/>
    </location>
</feature>
<sequence length="673" mass="71937">MSAADADSGGGGSPAVPRESVSLAVPEEEEEAVLANSKVVGPGLGSDGLADVVGSDSEQLRTPSWRRYLPLVLMLTAVGIGLGVGIGVTTSQKSSSSSSSSSPSPPSSFASSAKTAVTASTLKGTQITPAKFTKSPAVDVQYVEFRAVVSFPKSPPENLANTKLPGTSNERSSDTFTENFFGAIVVGIGGSAGGFAGGSPDANDALQVIKFTYVPDDPPPGFVADLHFRVNNPGGLGATYALRDTTQALYERLSLNPANIFTSSFFQSLGTPTLWKFEGFEVREKNSPDQSPPPSPPPPSSPPPSSSTTTSTSNAPPNPSPPPSPSPPTSTTTTTQAREPGSPNQPGATSTDNTTSSSSSPPGSVVEVTTYKCTQSNCDELYPARVNDKYITALGNSASRITDKALATQYNNYYEFGLGKSVSSSAMLAQDFLRASRWEITIEGRFRRNNGNSITITAQDLIALLKDSLEERTYRLRCVEAWSMVVPWTGIPVRALLDWLDPTEEAKYVSFVGWKNTTVSTVQRSGLGSFPWPYQEALLMEEAQNDLAMLVTGAYGEPLKPQSGAPIRLIVPWKYGFKSGKSIQKIVLSKEPPSTFWKEAGPSEYGFFANVNPEVNHKRWSQASERQMWTVGGTEPQVPTAKWNGYGDWVETLYDPWVKQGAAHNQRCGSIFC</sequence>
<dbReference type="PANTHER" id="PTHR43032:SF3">
    <property type="entry name" value="PROTEIN-METHIONINE-SULFOXIDE REDUCTASE CATALYTIC SUBUNIT MSRP"/>
    <property type="match status" value="1"/>
</dbReference>
<gene>
    <name evidence="4" type="ORF">PPROV_000178200</name>
</gene>
<evidence type="ECO:0000256" key="1">
    <source>
        <dbReference type="SAM" id="MobiDB-lite"/>
    </source>
</evidence>
<feature type="region of interest" description="Disordered" evidence="1">
    <location>
        <begin position="283"/>
        <end position="365"/>
    </location>
</feature>
<proteinExistence type="predicted"/>
<dbReference type="PANTHER" id="PTHR43032">
    <property type="entry name" value="PROTEIN-METHIONINE-SULFOXIDE REDUCTASE"/>
    <property type="match status" value="1"/>
</dbReference>
<dbReference type="SUPFAM" id="SSF56524">
    <property type="entry name" value="Oxidoreductase molybdopterin-binding domain"/>
    <property type="match status" value="1"/>
</dbReference>
<dbReference type="InterPro" id="IPR000572">
    <property type="entry name" value="OxRdtase_Mopterin-bd_dom"/>
</dbReference>
<keyword evidence="5" id="KW-1185">Reference proteome</keyword>
<comment type="caution">
    <text evidence="4">The sequence shown here is derived from an EMBL/GenBank/DDBJ whole genome shotgun (WGS) entry which is preliminary data.</text>
</comment>
<dbReference type="AlphaFoldDB" id="A0A830HD64"/>
<dbReference type="EMBL" id="BNJQ01000004">
    <property type="protein sequence ID" value="GHP03027.1"/>
    <property type="molecule type" value="Genomic_DNA"/>
</dbReference>
<feature type="compositionally biased region" description="Pro residues" evidence="1">
    <location>
        <begin position="316"/>
        <end position="328"/>
    </location>
</feature>
<dbReference type="Proteomes" id="UP000660262">
    <property type="component" value="Unassembled WGS sequence"/>
</dbReference>
<feature type="compositionally biased region" description="Pro residues" evidence="1">
    <location>
        <begin position="290"/>
        <end position="305"/>
    </location>
</feature>
<reference evidence="4" key="1">
    <citation type="submission" date="2020-10" db="EMBL/GenBank/DDBJ databases">
        <title>Unveiling of a novel bifunctional photoreceptor, Dualchrome1, isolated from a cosmopolitan green alga.</title>
        <authorList>
            <person name="Suzuki S."/>
            <person name="Kawachi M."/>
        </authorList>
    </citation>
    <scope>NUCLEOTIDE SEQUENCE</scope>
    <source>
        <strain evidence="4">NIES 2893</strain>
    </source>
</reference>
<evidence type="ECO:0000313" key="4">
    <source>
        <dbReference type="EMBL" id="GHP03027.1"/>
    </source>
</evidence>
<name>A0A830HD64_9CHLO</name>
<dbReference type="OrthoDB" id="542885at2759"/>
<accession>A0A830HD64</accession>
<feature type="region of interest" description="Disordered" evidence="1">
    <location>
        <begin position="91"/>
        <end position="112"/>
    </location>
</feature>
<feature type="domain" description="Oxidoreductase molybdopterin-binding" evidence="3">
    <location>
        <begin position="434"/>
        <end position="597"/>
    </location>
</feature>
<feature type="region of interest" description="Disordered" evidence="1">
    <location>
        <begin position="1"/>
        <end position="41"/>
    </location>
</feature>
<keyword evidence="2" id="KW-1133">Transmembrane helix</keyword>
<evidence type="ECO:0000256" key="2">
    <source>
        <dbReference type="SAM" id="Phobius"/>
    </source>
</evidence>
<dbReference type="NCBIfam" id="NF003767">
    <property type="entry name" value="PRK05363.1"/>
    <property type="match status" value="1"/>
</dbReference>